<protein>
    <submittedName>
        <fullName evidence="2">Uncharacterized protein</fullName>
    </submittedName>
</protein>
<evidence type="ECO:0000256" key="1">
    <source>
        <dbReference type="SAM" id="MobiDB-lite"/>
    </source>
</evidence>
<feature type="region of interest" description="Disordered" evidence="1">
    <location>
        <begin position="63"/>
        <end position="82"/>
    </location>
</feature>
<sequence>MDYELSCYITLSSAPEHGEAREKLIKAVNTFETDLRQAGIGYALDLQNIRQARTVIHSVHAGTEMRRAAAEPDEDTPLGGHE</sequence>
<keyword evidence="3" id="KW-1185">Reference proteome</keyword>
<geneLocation type="plasmid" evidence="2 3">
    <name>unnamed5</name>
</geneLocation>
<dbReference type="KEGG" id="aoz:HUE56_24070"/>
<proteinExistence type="predicted"/>
<accession>A0A6N1AP48</accession>
<dbReference type="EMBL" id="CP054620">
    <property type="protein sequence ID" value="QKS53575.1"/>
    <property type="molecule type" value="Genomic_DNA"/>
</dbReference>
<dbReference type="AlphaFoldDB" id="A0A6N1AP48"/>
<dbReference type="RefSeq" id="WP_149200590.1">
    <property type="nucleotide sequence ID" value="NZ_BSOV01000046.1"/>
</dbReference>
<evidence type="ECO:0000313" key="3">
    <source>
        <dbReference type="Proteomes" id="UP000509702"/>
    </source>
</evidence>
<keyword evidence="2" id="KW-0614">Plasmid</keyword>
<dbReference type="Proteomes" id="UP000509702">
    <property type="component" value="Plasmid unnamed5"/>
</dbReference>
<reference evidence="2 3" key="1">
    <citation type="submission" date="2020-06" db="EMBL/GenBank/DDBJ databases">
        <title>Complete genome of Azosprillum oryzae KACC14407.</title>
        <authorList>
            <person name="Kim M."/>
            <person name="Park Y.-J."/>
            <person name="Shin J.-H."/>
        </authorList>
    </citation>
    <scope>NUCLEOTIDE SEQUENCE [LARGE SCALE GENOMIC DNA]</scope>
    <source>
        <strain evidence="2 3">KACC 14407</strain>
        <plasmid evidence="2 3">unnamed5</plasmid>
    </source>
</reference>
<name>A0A6N1AP48_9PROT</name>
<gene>
    <name evidence="2" type="ORF">HUE56_24070</name>
</gene>
<organism evidence="2 3">
    <name type="scientific">Azospirillum oryzae</name>
    <dbReference type="NCBI Taxonomy" id="286727"/>
    <lineage>
        <taxon>Bacteria</taxon>
        <taxon>Pseudomonadati</taxon>
        <taxon>Pseudomonadota</taxon>
        <taxon>Alphaproteobacteria</taxon>
        <taxon>Rhodospirillales</taxon>
        <taxon>Azospirillaceae</taxon>
        <taxon>Azospirillum</taxon>
    </lineage>
</organism>
<evidence type="ECO:0000313" key="2">
    <source>
        <dbReference type="EMBL" id="QKS53575.1"/>
    </source>
</evidence>